<evidence type="ECO:0000313" key="2">
    <source>
        <dbReference type="Proteomes" id="UP000233556"/>
    </source>
</evidence>
<name>A0A2I0U397_LIMLA</name>
<gene>
    <name evidence="1" type="ORF">llap_9143</name>
</gene>
<dbReference type="GO" id="GO:0003964">
    <property type="term" value="F:RNA-directed DNA polymerase activity"/>
    <property type="evidence" value="ECO:0007669"/>
    <property type="project" value="UniProtKB-KW"/>
</dbReference>
<accession>A0A2I0U397</accession>
<keyword evidence="1" id="KW-0548">Nucleotidyltransferase</keyword>
<keyword evidence="1" id="KW-0808">Transferase</keyword>
<dbReference type="EMBL" id="KZ506249">
    <property type="protein sequence ID" value="PKU40558.1"/>
    <property type="molecule type" value="Genomic_DNA"/>
</dbReference>
<reference evidence="2" key="2">
    <citation type="submission" date="2017-12" db="EMBL/GenBank/DDBJ databases">
        <title>Genome sequence of the Bar-tailed Godwit (Limosa lapponica baueri).</title>
        <authorList>
            <person name="Lima N.C.B."/>
            <person name="Parody-Merino A.M."/>
            <person name="Battley P.F."/>
            <person name="Fidler A.E."/>
            <person name="Prosdocimi F."/>
        </authorList>
    </citation>
    <scope>NUCLEOTIDE SEQUENCE [LARGE SCALE GENOMIC DNA]</scope>
</reference>
<keyword evidence="2" id="KW-1185">Reference proteome</keyword>
<dbReference type="AlphaFoldDB" id="A0A2I0U397"/>
<dbReference type="OrthoDB" id="416454at2759"/>
<keyword evidence="1" id="KW-0695">RNA-directed DNA polymerase</keyword>
<dbReference type="PANTHER" id="PTHR33332">
    <property type="entry name" value="REVERSE TRANSCRIPTASE DOMAIN-CONTAINING PROTEIN"/>
    <property type="match status" value="1"/>
</dbReference>
<proteinExistence type="predicted"/>
<reference evidence="2" key="1">
    <citation type="submission" date="2017-11" db="EMBL/GenBank/DDBJ databases">
        <authorList>
            <person name="Lima N.C."/>
            <person name="Parody-Merino A.M."/>
            <person name="Battley P.F."/>
            <person name="Fidler A.E."/>
            <person name="Prosdocimi F."/>
        </authorList>
    </citation>
    <scope>NUCLEOTIDE SEQUENCE [LARGE SCALE GENOMIC DNA]</scope>
</reference>
<evidence type="ECO:0000313" key="1">
    <source>
        <dbReference type="EMBL" id="PKU40558.1"/>
    </source>
</evidence>
<protein>
    <submittedName>
        <fullName evidence="1">Rna-directed dna polymerase from mobile element jockey-like</fullName>
    </submittedName>
</protein>
<dbReference type="Proteomes" id="UP000233556">
    <property type="component" value="Unassembled WGS sequence"/>
</dbReference>
<sequence length="114" mass="12470">MNHSVDKELAGWPHSKSCSQQLGVQVVTSGAPQRLVLAPVLFNIFVGDMDCGTECTLSKSADDTNLCDEVNMLKGRDDIQRDLDRFQRWAHVNLTKSNEAQVQGPAPGSEQSQA</sequence>
<organism evidence="1 2">
    <name type="scientific">Limosa lapponica baueri</name>
    <dbReference type="NCBI Taxonomy" id="1758121"/>
    <lineage>
        <taxon>Eukaryota</taxon>
        <taxon>Metazoa</taxon>
        <taxon>Chordata</taxon>
        <taxon>Craniata</taxon>
        <taxon>Vertebrata</taxon>
        <taxon>Euteleostomi</taxon>
        <taxon>Archelosauria</taxon>
        <taxon>Archosauria</taxon>
        <taxon>Dinosauria</taxon>
        <taxon>Saurischia</taxon>
        <taxon>Theropoda</taxon>
        <taxon>Coelurosauria</taxon>
        <taxon>Aves</taxon>
        <taxon>Neognathae</taxon>
        <taxon>Neoaves</taxon>
        <taxon>Charadriiformes</taxon>
        <taxon>Scolopacidae</taxon>
        <taxon>Limosa</taxon>
    </lineage>
</organism>